<dbReference type="GO" id="GO:0016042">
    <property type="term" value="P:lipid catabolic process"/>
    <property type="evidence" value="ECO:0007669"/>
    <property type="project" value="UniProtKB-KW"/>
</dbReference>
<evidence type="ECO:0000256" key="5">
    <source>
        <dbReference type="ARBA" id="ARBA00022963"/>
    </source>
</evidence>
<dbReference type="Gene3D" id="3.30.870.10">
    <property type="entry name" value="Endonuclease Chain A"/>
    <property type="match status" value="2"/>
</dbReference>
<keyword evidence="9" id="KW-1185">Reference proteome</keyword>
<dbReference type="Proteomes" id="UP000595636">
    <property type="component" value="Chromosome"/>
</dbReference>
<dbReference type="GO" id="GO:0004630">
    <property type="term" value="F:phospholipase D activity"/>
    <property type="evidence" value="ECO:0007669"/>
    <property type="project" value="UniProtKB-EC"/>
</dbReference>
<comment type="catalytic activity">
    <reaction evidence="1">
        <text>a 1,2-diacyl-sn-glycero-3-phosphocholine + H2O = a 1,2-diacyl-sn-glycero-3-phosphate + choline + H(+)</text>
        <dbReference type="Rhea" id="RHEA:14445"/>
        <dbReference type="ChEBI" id="CHEBI:15354"/>
        <dbReference type="ChEBI" id="CHEBI:15377"/>
        <dbReference type="ChEBI" id="CHEBI:15378"/>
        <dbReference type="ChEBI" id="CHEBI:57643"/>
        <dbReference type="ChEBI" id="CHEBI:58608"/>
        <dbReference type="EC" id="3.1.4.4"/>
    </reaction>
</comment>
<dbReference type="GO" id="GO:0016891">
    <property type="term" value="F:RNA endonuclease activity producing 5'-phosphomonoesters, hydrolytic mechanism"/>
    <property type="evidence" value="ECO:0007669"/>
    <property type="project" value="TreeGrafter"/>
</dbReference>
<evidence type="ECO:0000256" key="4">
    <source>
        <dbReference type="ARBA" id="ARBA00022801"/>
    </source>
</evidence>
<dbReference type="KEGG" id="slf:JEQ17_30860"/>
<keyword evidence="6" id="KW-0443">Lipid metabolism</keyword>
<dbReference type="Pfam" id="PF13091">
    <property type="entry name" value="PLDc_2"/>
    <property type="match status" value="2"/>
</dbReference>
<organism evidence="8 9">
    <name type="scientific">Streptomyces liliifuscus</name>
    <dbReference type="NCBI Taxonomy" id="2797636"/>
    <lineage>
        <taxon>Bacteria</taxon>
        <taxon>Bacillati</taxon>
        <taxon>Actinomycetota</taxon>
        <taxon>Actinomycetes</taxon>
        <taxon>Kitasatosporales</taxon>
        <taxon>Streptomycetaceae</taxon>
        <taxon>Streptomyces</taxon>
    </lineage>
</organism>
<sequence>MARVRLKGTGRHRAVKPVKGGRQAVALATVLSAAGGQAVMSAGTAQAVDNPAWTEGPIFNDPLGTADEQTAIRTRLIELTNAALPGSTIKVAVYHVWEASVVNALVAAKNRGVDVQVLLDESSISDRPTNTAYGTLASGLGTDRTQGSYVATCPENKSCLGDPKFGQSIMHNKFWLFSAVKGATNVVVETTSNSTPSAHTKFFNDALLLPNNPTMYDAYADYFDTMVAQDWESWNYRTVSNGLYKAYFFPRAGNTRATDTVYSILNNVTCKYKDTAGVTQSTKVRVAIFKITRLAIAEKLVSLKKAGCSVSIVYAESDSAKSSGGTAGTWEKMHTTGGPTVRCYNDDRDPLNPGQKLSTPYIIHSKYILIDGMYDGVKNKVSFTGSGNYTGPALRENDESIVKVDDDAVHDMYKVHFDRVTKAAYPGTADTTDLCKGVKPLPDDGEKPTT</sequence>
<dbReference type="PANTHER" id="PTHR43856">
    <property type="entry name" value="CARDIOLIPIN HYDROLASE"/>
    <property type="match status" value="1"/>
</dbReference>
<evidence type="ECO:0000313" key="9">
    <source>
        <dbReference type="Proteomes" id="UP000595636"/>
    </source>
</evidence>
<reference evidence="8 9" key="1">
    <citation type="submission" date="2020-12" db="EMBL/GenBank/DDBJ databases">
        <title>A novel species.</title>
        <authorList>
            <person name="Li K."/>
        </authorList>
    </citation>
    <scope>NUCLEOTIDE SEQUENCE [LARGE SCALE GENOMIC DNA]</scope>
    <source>
        <strain evidence="8 9">ZYC-3</strain>
    </source>
</reference>
<dbReference type="EC" id="3.1.4.4" evidence="3"/>
<comment type="similarity">
    <text evidence="2">Belongs to the phospholipase D family.</text>
</comment>
<dbReference type="AlphaFoldDB" id="A0A7T7RE74"/>
<proteinExistence type="inferred from homology"/>
<dbReference type="EMBL" id="CP066831">
    <property type="protein sequence ID" value="QQM43366.1"/>
    <property type="molecule type" value="Genomic_DNA"/>
</dbReference>
<dbReference type="GO" id="GO:0006793">
    <property type="term" value="P:phosphorus metabolic process"/>
    <property type="evidence" value="ECO:0007669"/>
    <property type="project" value="UniProtKB-ARBA"/>
</dbReference>
<keyword evidence="4" id="KW-0378">Hydrolase</keyword>
<dbReference type="InterPro" id="IPR025202">
    <property type="entry name" value="PLD-like_dom"/>
</dbReference>
<dbReference type="InterPro" id="IPR001736">
    <property type="entry name" value="PLipase_D/transphosphatidylase"/>
</dbReference>
<evidence type="ECO:0000313" key="8">
    <source>
        <dbReference type="EMBL" id="QQM43366.1"/>
    </source>
</evidence>
<dbReference type="InterPro" id="IPR051406">
    <property type="entry name" value="PLD_domain"/>
</dbReference>
<protein>
    <recommendedName>
        <fullName evidence="3">phospholipase D</fullName>
        <ecNumber evidence="3">3.1.4.4</ecNumber>
    </recommendedName>
</protein>
<evidence type="ECO:0000256" key="3">
    <source>
        <dbReference type="ARBA" id="ARBA00012027"/>
    </source>
</evidence>
<accession>A0A7T7RE74</accession>
<evidence type="ECO:0000256" key="6">
    <source>
        <dbReference type="ARBA" id="ARBA00023098"/>
    </source>
</evidence>
<dbReference type="PANTHER" id="PTHR43856:SF1">
    <property type="entry name" value="MITOCHONDRIAL CARDIOLIPIN HYDROLASE"/>
    <property type="match status" value="1"/>
</dbReference>
<dbReference type="CDD" id="cd09172">
    <property type="entry name" value="PLDc_Nuc_like_unchar1_1"/>
    <property type="match status" value="1"/>
</dbReference>
<name>A0A7T7RE74_9ACTN</name>
<evidence type="ECO:0000259" key="7">
    <source>
        <dbReference type="PROSITE" id="PS50035"/>
    </source>
</evidence>
<evidence type="ECO:0000256" key="1">
    <source>
        <dbReference type="ARBA" id="ARBA00000798"/>
    </source>
</evidence>
<dbReference type="RefSeq" id="WP_200398195.1">
    <property type="nucleotide sequence ID" value="NZ_CP066831.1"/>
</dbReference>
<dbReference type="SUPFAM" id="SSF56024">
    <property type="entry name" value="Phospholipase D/nuclease"/>
    <property type="match status" value="2"/>
</dbReference>
<keyword evidence="5" id="KW-0442">Lipid degradation</keyword>
<dbReference type="PROSITE" id="PS50035">
    <property type="entry name" value="PLD"/>
    <property type="match status" value="1"/>
</dbReference>
<feature type="domain" description="PLD phosphodiesterase" evidence="7">
    <location>
        <begin position="359"/>
        <end position="393"/>
    </location>
</feature>
<evidence type="ECO:0000256" key="2">
    <source>
        <dbReference type="ARBA" id="ARBA00008664"/>
    </source>
</evidence>
<gene>
    <name evidence="8" type="ORF">JEQ17_30860</name>
</gene>